<accession>A0A927UA14</accession>
<evidence type="ECO:0000256" key="18">
    <source>
        <dbReference type="ARBA" id="ARBA00049504"/>
    </source>
</evidence>
<keyword evidence="8 19" id="KW-0169">Cobalamin biosynthesis</keyword>
<keyword evidence="7 19" id="KW-1003">Cell membrane</keyword>
<dbReference type="EC" id="2.7.8.26" evidence="5 19"/>
<evidence type="ECO:0000256" key="13">
    <source>
        <dbReference type="ARBA" id="ARBA00023136"/>
    </source>
</evidence>
<evidence type="ECO:0000256" key="10">
    <source>
        <dbReference type="ARBA" id="ARBA00022692"/>
    </source>
</evidence>
<evidence type="ECO:0000256" key="17">
    <source>
        <dbReference type="ARBA" id="ARBA00048623"/>
    </source>
</evidence>
<evidence type="ECO:0000256" key="9">
    <source>
        <dbReference type="ARBA" id="ARBA00022679"/>
    </source>
</evidence>
<sequence>MRIIKSFIVAFSMYSRIPMPRFTWDSEDMKYHLIFFPWIGAVIGLLEYGLLLLTEKYGFPNAAFAALAIAIPLIVTGGFHLDGFMDVEDAISSFKTREERLEILKDPHIGAFSVINVIIVGLLLFASILIMDRESFIIWNFSFFMARALSGMLVVKGKKAKSEGMLYSEAKNTSDKPVFVILCIELIMSFCLAFAVSAFRAVYAFIIPIVTVYMLQKRANRLFGGITGDVAGWYVVNAEFLAALFLALFKFF</sequence>
<comment type="function">
    <text evidence="14 19">Joins adenosylcobinamide-GDP and alpha-ribazole to generate adenosylcobalamin (Ado-cobalamin). Also synthesizes adenosylcobalamin 5'-phosphate from adenosylcobinamide-GDP and alpha-ribazole 5'-phosphate.</text>
</comment>
<keyword evidence="9 19" id="KW-0808">Transferase</keyword>
<evidence type="ECO:0000256" key="5">
    <source>
        <dbReference type="ARBA" id="ARBA00013200"/>
    </source>
</evidence>
<keyword evidence="11 19" id="KW-0460">Magnesium</keyword>
<dbReference type="GO" id="GO:0005886">
    <property type="term" value="C:plasma membrane"/>
    <property type="evidence" value="ECO:0007669"/>
    <property type="project" value="UniProtKB-SubCell"/>
</dbReference>
<feature type="transmembrane region" description="Helical" evidence="19">
    <location>
        <begin position="231"/>
        <end position="249"/>
    </location>
</feature>
<evidence type="ECO:0000313" key="21">
    <source>
        <dbReference type="Proteomes" id="UP000766246"/>
    </source>
</evidence>
<evidence type="ECO:0000256" key="8">
    <source>
        <dbReference type="ARBA" id="ARBA00022573"/>
    </source>
</evidence>
<comment type="pathway">
    <text evidence="3 19">Cofactor biosynthesis; adenosylcobalamin biosynthesis; adenosylcobalamin from cob(II)yrinate a,c-diamide: step 7/7.</text>
</comment>
<dbReference type="GO" id="GO:0009236">
    <property type="term" value="P:cobalamin biosynthetic process"/>
    <property type="evidence" value="ECO:0007669"/>
    <property type="project" value="UniProtKB-UniRule"/>
</dbReference>
<reference evidence="20" key="1">
    <citation type="submission" date="2019-04" db="EMBL/GenBank/DDBJ databases">
        <title>Evolution of Biomass-Degrading Anaerobic Consortia Revealed by Metagenomics.</title>
        <authorList>
            <person name="Peng X."/>
        </authorList>
    </citation>
    <scope>NUCLEOTIDE SEQUENCE</scope>
    <source>
        <strain evidence="20">SIG311</strain>
    </source>
</reference>
<evidence type="ECO:0000256" key="1">
    <source>
        <dbReference type="ARBA" id="ARBA00001946"/>
    </source>
</evidence>
<name>A0A927UA14_9FIRM</name>
<evidence type="ECO:0000256" key="15">
    <source>
        <dbReference type="ARBA" id="ARBA00032605"/>
    </source>
</evidence>
<keyword evidence="10 19" id="KW-0812">Transmembrane</keyword>
<keyword evidence="12 19" id="KW-1133">Transmembrane helix</keyword>
<feature type="transmembrane region" description="Helical" evidence="19">
    <location>
        <begin position="31"/>
        <end position="51"/>
    </location>
</feature>
<dbReference type="GO" id="GO:0008818">
    <property type="term" value="F:cobalamin 5'-phosphate synthase activity"/>
    <property type="evidence" value="ECO:0007669"/>
    <property type="project" value="UniProtKB-UniRule"/>
</dbReference>
<comment type="cofactor">
    <cofactor evidence="1 19">
        <name>Mg(2+)</name>
        <dbReference type="ChEBI" id="CHEBI:18420"/>
    </cofactor>
</comment>
<evidence type="ECO:0000256" key="2">
    <source>
        <dbReference type="ARBA" id="ARBA00004651"/>
    </source>
</evidence>
<dbReference type="EMBL" id="SVER01000005">
    <property type="protein sequence ID" value="MBE5918745.1"/>
    <property type="molecule type" value="Genomic_DNA"/>
</dbReference>
<evidence type="ECO:0000313" key="20">
    <source>
        <dbReference type="EMBL" id="MBE5918745.1"/>
    </source>
</evidence>
<feature type="transmembrane region" description="Helical" evidence="19">
    <location>
        <begin position="136"/>
        <end position="157"/>
    </location>
</feature>
<comment type="subcellular location">
    <subcellularLocation>
        <location evidence="2 19">Cell membrane</location>
        <topology evidence="2 19">Multi-pass membrane protein</topology>
    </subcellularLocation>
</comment>
<comment type="catalytic activity">
    <reaction evidence="17 19">
        <text>alpha-ribazole + adenosylcob(III)inamide-GDP = adenosylcob(III)alamin + GMP + H(+)</text>
        <dbReference type="Rhea" id="RHEA:16049"/>
        <dbReference type="ChEBI" id="CHEBI:10329"/>
        <dbReference type="ChEBI" id="CHEBI:15378"/>
        <dbReference type="ChEBI" id="CHEBI:18408"/>
        <dbReference type="ChEBI" id="CHEBI:58115"/>
        <dbReference type="ChEBI" id="CHEBI:60487"/>
        <dbReference type="EC" id="2.7.8.26"/>
    </reaction>
</comment>
<evidence type="ECO:0000256" key="16">
    <source>
        <dbReference type="ARBA" id="ARBA00032853"/>
    </source>
</evidence>
<evidence type="ECO:0000256" key="14">
    <source>
        <dbReference type="ARBA" id="ARBA00025228"/>
    </source>
</evidence>
<feature type="transmembrane region" description="Helical" evidence="19">
    <location>
        <begin position="63"/>
        <end position="87"/>
    </location>
</feature>
<keyword evidence="13 19" id="KW-0472">Membrane</keyword>
<evidence type="ECO:0000256" key="19">
    <source>
        <dbReference type="HAMAP-Rule" id="MF_00719"/>
    </source>
</evidence>
<evidence type="ECO:0000256" key="12">
    <source>
        <dbReference type="ARBA" id="ARBA00022989"/>
    </source>
</evidence>
<proteinExistence type="inferred from homology"/>
<evidence type="ECO:0000256" key="11">
    <source>
        <dbReference type="ARBA" id="ARBA00022842"/>
    </source>
</evidence>
<evidence type="ECO:0000256" key="4">
    <source>
        <dbReference type="ARBA" id="ARBA00010561"/>
    </source>
</evidence>
<gene>
    <name evidence="19 20" type="primary">cobS</name>
    <name evidence="20" type="ORF">E7272_02775</name>
</gene>
<comment type="caution">
    <text evidence="20">The sequence shown here is derived from an EMBL/GenBank/DDBJ whole genome shotgun (WGS) entry which is preliminary data.</text>
</comment>
<organism evidence="20 21">
    <name type="scientific">Pseudobutyrivibrio ruminis</name>
    <dbReference type="NCBI Taxonomy" id="46206"/>
    <lineage>
        <taxon>Bacteria</taxon>
        <taxon>Bacillati</taxon>
        <taxon>Bacillota</taxon>
        <taxon>Clostridia</taxon>
        <taxon>Lachnospirales</taxon>
        <taxon>Lachnospiraceae</taxon>
        <taxon>Pseudobutyrivibrio</taxon>
    </lineage>
</organism>
<feature type="transmembrane region" description="Helical" evidence="19">
    <location>
        <begin position="178"/>
        <end position="211"/>
    </location>
</feature>
<dbReference type="GO" id="GO:0051073">
    <property type="term" value="F:adenosylcobinamide-GDP ribazoletransferase activity"/>
    <property type="evidence" value="ECO:0007669"/>
    <property type="project" value="UniProtKB-UniRule"/>
</dbReference>
<dbReference type="Pfam" id="PF02654">
    <property type="entry name" value="CobS"/>
    <property type="match status" value="1"/>
</dbReference>
<comment type="similarity">
    <text evidence="4 19">Belongs to the CobS family.</text>
</comment>
<evidence type="ECO:0000256" key="3">
    <source>
        <dbReference type="ARBA" id="ARBA00004663"/>
    </source>
</evidence>
<dbReference type="NCBIfam" id="TIGR00317">
    <property type="entry name" value="cobS"/>
    <property type="match status" value="1"/>
</dbReference>
<dbReference type="InterPro" id="IPR003805">
    <property type="entry name" value="CobS"/>
</dbReference>
<dbReference type="HAMAP" id="MF_00719">
    <property type="entry name" value="CobS"/>
    <property type="match status" value="1"/>
</dbReference>
<dbReference type="PANTHER" id="PTHR34148">
    <property type="entry name" value="ADENOSYLCOBINAMIDE-GDP RIBAZOLETRANSFERASE"/>
    <property type="match status" value="1"/>
</dbReference>
<evidence type="ECO:0000256" key="6">
    <source>
        <dbReference type="ARBA" id="ARBA00015850"/>
    </source>
</evidence>
<dbReference type="AlphaFoldDB" id="A0A927UA14"/>
<feature type="transmembrane region" description="Helical" evidence="19">
    <location>
        <begin position="108"/>
        <end position="130"/>
    </location>
</feature>
<comment type="catalytic activity">
    <reaction evidence="18 19">
        <text>alpha-ribazole 5'-phosphate + adenosylcob(III)inamide-GDP = adenosylcob(III)alamin 5'-phosphate + GMP + H(+)</text>
        <dbReference type="Rhea" id="RHEA:23560"/>
        <dbReference type="ChEBI" id="CHEBI:15378"/>
        <dbReference type="ChEBI" id="CHEBI:57918"/>
        <dbReference type="ChEBI" id="CHEBI:58115"/>
        <dbReference type="ChEBI" id="CHEBI:60487"/>
        <dbReference type="ChEBI" id="CHEBI:60493"/>
        <dbReference type="EC" id="2.7.8.26"/>
    </reaction>
</comment>
<protein>
    <recommendedName>
        <fullName evidence="6 19">Adenosylcobinamide-GDP ribazoletransferase</fullName>
        <ecNumber evidence="5 19">2.7.8.26</ecNumber>
    </recommendedName>
    <alternativeName>
        <fullName evidence="16 19">Cobalamin synthase</fullName>
    </alternativeName>
    <alternativeName>
        <fullName evidence="15 19">Cobalamin-5'-phosphate synthase</fullName>
    </alternativeName>
</protein>
<dbReference type="Proteomes" id="UP000766246">
    <property type="component" value="Unassembled WGS sequence"/>
</dbReference>
<dbReference type="PANTHER" id="PTHR34148:SF1">
    <property type="entry name" value="ADENOSYLCOBINAMIDE-GDP RIBAZOLETRANSFERASE"/>
    <property type="match status" value="1"/>
</dbReference>
<evidence type="ECO:0000256" key="7">
    <source>
        <dbReference type="ARBA" id="ARBA00022475"/>
    </source>
</evidence>